<organism evidence="1 2">
    <name type="scientific">Cetraspora pellucida</name>
    <dbReference type="NCBI Taxonomy" id="1433469"/>
    <lineage>
        <taxon>Eukaryota</taxon>
        <taxon>Fungi</taxon>
        <taxon>Fungi incertae sedis</taxon>
        <taxon>Mucoromycota</taxon>
        <taxon>Glomeromycotina</taxon>
        <taxon>Glomeromycetes</taxon>
        <taxon>Diversisporales</taxon>
        <taxon>Gigasporaceae</taxon>
        <taxon>Cetraspora</taxon>
    </lineage>
</organism>
<sequence length="69" mass="7819">ISLGKYDNKPQPAYLTIVDYKNNGFKEEIIPEFYCQNCANDKLKEIGKELTNFSILENGLAASMERSAE</sequence>
<comment type="caution">
    <text evidence="1">The sequence shown here is derived from an EMBL/GenBank/DDBJ whole genome shotgun (WGS) entry which is preliminary data.</text>
</comment>
<evidence type="ECO:0000313" key="1">
    <source>
        <dbReference type="EMBL" id="CAG8787993.1"/>
    </source>
</evidence>
<name>A0ACA9RDJ3_9GLOM</name>
<reference evidence="1" key="1">
    <citation type="submission" date="2021-06" db="EMBL/GenBank/DDBJ databases">
        <authorList>
            <person name="Kallberg Y."/>
            <person name="Tangrot J."/>
            <person name="Rosling A."/>
        </authorList>
    </citation>
    <scope>NUCLEOTIDE SEQUENCE</scope>
    <source>
        <strain evidence="1">28 12/20/2015</strain>
    </source>
</reference>
<evidence type="ECO:0000313" key="2">
    <source>
        <dbReference type="Proteomes" id="UP000789366"/>
    </source>
</evidence>
<dbReference type="EMBL" id="CAJVPW010066274">
    <property type="protein sequence ID" value="CAG8787993.1"/>
    <property type="molecule type" value="Genomic_DNA"/>
</dbReference>
<proteinExistence type="predicted"/>
<accession>A0ACA9RDJ3</accession>
<feature type="non-terminal residue" evidence="1">
    <location>
        <position position="1"/>
    </location>
</feature>
<dbReference type="Proteomes" id="UP000789366">
    <property type="component" value="Unassembled WGS sequence"/>
</dbReference>
<gene>
    <name evidence="1" type="ORF">SPELUC_LOCUS16977</name>
</gene>
<protein>
    <submittedName>
        <fullName evidence="1">7582_t:CDS:1</fullName>
    </submittedName>
</protein>
<keyword evidence="2" id="KW-1185">Reference proteome</keyword>